<dbReference type="InterPro" id="IPR007652">
    <property type="entry name" value="A1-4-GlycosylTfrase_dom"/>
</dbReference>
<feature type="domain" description="Alpha 1,4-glycosyltransferase" evidence="7">
    <location>
        <begin position="577"/>
        <end position="700"/>
    </location>
</feature>
<keyword evidence="5" id="KW-0333">Golgi apparatus</keyword>
<sequence length="707" mass="80847">MMWPFRTWYNIMSFKVTFWRFVRRKIEDQRLICNGGDSSDSLVENQQNPTGMATSRRLTKVVVCLLPMSLLILLLSTTKDQNAITQVLREGKVLCVNSKLAVDPPVADGLIMQKDVRASQWKTFNSTSQEGLTDRRIVFHETSGTNELTFRQCCAVESAAKNNPERPVQLFHRPLFIPCHEHLSNHPSDLFHKPLWLDILSNYPNVDAILLNEEHYFAGTPLQRWYDAGKWRKTRHETVHFADYIRFVTMLKGGGLYLDTDVLTLRLFQGDEFRNFLSYDGVAMETISSGVMHLEAGHWLATAMMRLLAEEYHPTELAYHGSEAISSLMRKSCGKQEGDPESNACKDIHLLPPRFFFPIEKPIAVEKLDEVSAMSVNGSGILTRLNTSYGVHTWNIMRNDPADLANNPSVFGSLAQIHCPIDVETDSRRIFFHETSGRGSLNFKQCCTIESVAKHNPTRPVQLFMSAKSLDVSVTKGPWMDILNDHYSNVDVIRIDNDQYFKGSALQSWYEKGEWRQSRFRTAHLSDYIRLVSMYRHGGLYMDLDYVVLKPLDEKLLRNVLLIEGIDGQQLNNGVMHFEAKHRLVKELIDYLSKEYDPEDYYLHGPTALTDVYVRLCNNGTGIGKCPDVSLLSYKHFCPIGPPFWHLYFEDASDQSLAMIHSSYGVHLWNFLSSNEAVRMGTRQLYAILAQENCPVTAKRMAEFIST</sequence>
<dbReference type="Pfam" id="PF04572">
    <property type="entry name" value="Gb3_synth"/>
    <property type="match status" value="2"/>
</dbReference>
<dbReference type="InterPro" id="IPR029044">
    <property type="entry name" value="Nucleotide-diphossugar_trans"/>
</dbReference>
<reference evidence="8 9" key="1">
    <citation type="journal article" date="2023" name="Nucleic Acids Res.">
        <title>The hologenome of Daphnia magna reveals possible DNA methylation and microbiome-mediated evolution of the host genome.</title>
        <authorList>
            <person name="Chaturvedi A."/>
            <person name="Li X."/>
            <person name="Dhandapani V."/>
            <person name="Marshall H."/>
            <person name="Kissane S."/>
            <person name="Cuenca-Cambronero M."/>
            <person name="Asole G."/>
            <person name="Calvet F."/>
            <person name="Ruiz-Romero M."/>
            <person name="Marangio P."/>
            <person name="Guigo R."/>
            <person name="Rago D."/>
            <person name="Mirbahai L."/>
            <person name="Eastwood N."/>
            <person name="Colbourne J.K."/>
            <person name="Zhou J."/>
            <person name="Mallon E."/>
            <person name="Orsini L."/>
        </authorList>
    </citation>
    <scope>NUCLEOTIDE SEQUENCE [LARGE SCALE GENOMIC DNA]</scope>
    <source>
        <strain evidence="8">LRV0_1</strain>
    </source>
</reference>
<evidence type="ECO:0000256" key="2">
    <source>
        <dbReference type="ARBA" id="ARBA00009003"/>
    </source>
</evidence>
<dbReference type="InterPro" id="IPR007577">
    <property type="entry name" value="GlycoTrfase_DXD_sugar-bd_CS"/>
</dbReference>
<protein>
    <recommendedName>
        <fullName evidence="7">Alpha 1,4-glycosyltransferase domain-containing protein</fullName>
    </recommendedName>
</protein>
<dbReference type="SUPFAM" id="SSF53448">
    <property type="entry name" value="Nucleotide-diphospho-sugar transferases"/>
    <property type="match status" value="2"/>
</dbReference>
<gene>
    <name evidence="8" type="ORF">OUZ56_014409</name>
</gene>
<evidence type="ECO:0000259" key="7">
    <source>
        <dbReference type="Pfam" id="PF04572"/>
    </source>
</evidence>
<keyword evidence="4" id="KW-0808">Transferase</keyword>
<keyword evidence="6" id="KW-0472">Membrane</keyword>
<keyword evidence="9" id="KW-1185">Reference proteome</keyword>
<dbReference type="InterPro" id="IPR051981">
    <property type="entry name" value="Glycosyltransf_32"/>
</dbReference>
<comment type="caution">
    <text evidence="8">The sequence shown here is derived from an EMBL/GenBank/DDBJ whole genome shotgun (WGS) entry which is preliminary data.</text>
</comment>
<feature type="domain" description="Alpha 1,4-glycosyltransferase" evidence="7">
    <location>
        <begin position="293"/>
        <end position="421"/>
    </location>
</feature>
<evidence type="ECO:0000313" key="9">
    <source>
        <dbReference type="Proteomes" id="UP001234178"/>
    </source>
</evidence>
<evidence type="ECO:0000256" key="3">
    <source>
        <dbReference type="ARBA" id="ARBA00022676"/>
    </source>
</evidence>
<evidence type="ECO:0000313" key="8">
    <source>
        <dbReference type="EMBL" id="KAK4025336.1"/>
    </source>
</evidence>
<evidence type="ECO:0000256" key="1">
    <source>
        <dbReference type="ARBA" id="ARBA00004323"/>
    </source>
</evidence>
<evidence type="ECO:0000256" key="5">
    <source>
        <dbReference type="ARBA" id="ARBA00023034"/>
    </source>
</evidence>
<dbReference type="Proteomes" id="UP001234178">
    <property type="component" value="Unassembled WGS sequence"/>
</dbReference>
<comment type="similarity">
    <text evidence="2">Belongs to the glycosyltransferase 32 family.</text>
</comment>
<keyword evidence="3" id="KW-0328">Glycosyltransferase</keyword>
<name>A0ABR0AJN8_9CRUS</name>
<comment type="subcellular location">
    <subcellularLocation>
        <location evidence="1">Golgi apparatus membrane</location>
        <topology evidence="1">Single-pass type II membrane protein</topology>
    </subcellularLocation>
</comment>
<accession>A0ABR0AJN8</accession>
<dbReference type="Gene3D" id="3.90.550.20">
    <property type="match status" value="2"/>
</dbReference>
<dbReference type="PANTHER" id="PTHR12042:SF21">
    <property type="entry name" value="ALPHA1,4-GALACTOSYLTRANSFERASE 1-RELATED"/>
    <property type="match status" value="1"/>
</dbReference>
<organism evidence="8 9">
    <name type="scientific">Daphnia magna</name>
    <dbReference type="NCBI Taxonomy" id="35525"/>
    <lineage>
        <taxon>Eukaryota</taxon>
        <taxon>Metazoa</taxon>
        <taxon>Ecdysozoa</taxon>
        <taxon>Arthropoda</taxon>
        <taxon>Crustacea</taxon>
        <taxon>Branchiopoda</taxon>
        <taxon>Diplostraca</taxon>
        <taxon>Cladocera</taxon>
        <taxon>Anomopoda</taxon>
        <taxon>Daphniidae</taxon>
        <taxon>Daphnia</taxon>
    </lineage>
</organism>
<evidence type="ECO:0000256" key="4">
    <source>
        <dbReference type="ARBA" id="ARBA00022679"/>
    </source>
</evidence>
<dbReference type="EMBL" id="JAOYFB010000038">
    <property type="protein sequence ID" value="KAK4025336.1"/>
    <property type="molecule type" value="Genomic_DNA"/>
</dbReference>
<dbReference type="PANTHER" id="PTHR12042">
    <property type="entry name" value="LACTOSYLCERAMIDE 4-ALPHA-GALACTOSYLTRANSFERASE ALPHA- 1,4-GALACTOSYLTRANSFERASE"/>
    <property type="match status" value="1"/>
</dbReference>
<proteinExistence type="inferred from homology"/>
<dbReference type="Pfam" id="PF04488">
    <property type="entry name" value="Gly_transf_sug"/>
    <property type="match status" value="2"/>
</dbReference>
<evidence type="ECO:0000256" key="6">
    <source>
        <dbReference type="ARBA" id="ARBA00023136"/>
    </source>
</evidence>